<dbReference type="Proteomes" id="UP000077926">
    <property type="component" value="Chromosome"/>
</dbReference>
<protein>
    <recommendedName>
        <fullName evidence="1">Peptidase M15C domain-containing protein</fullName>
    </recommendedName>
</protein>
<dbReference type="RefSeq" id="WP_064465909.1">
    <property type="nucleotide sequence ID" value="NZ_CP017080.1"/>
</dbReference>
<organism evidence="2 3">
    <name type="scientific">Peribacillus muralis</name>
    <dbReference type="NCBI Taxonomy" id="264697"/>
    <lineage>
        <taxon>Bacteria</taxon>
        <taxon>Bacillati</taxon>
        <taxon>Bacillota</taxon>
        <taxon>Bacilli</taxon>
        <taxon>Bacillales</taxon>
        <taxon>Bacillaceae</taxon>
        <taxon>Peribacillus</taxon>
    </lineage>
</organism>
<dbReference type="EMBL" id="CP017080">
    <property type="protein sequence ID" value="AOH55975.1"/>
    <property type="molecule type" value="Genomic_DNA"/>
</dbReference>
<dbReference type="KEGG" id="bmur:ABE28_016555"/>
<dbReference type="Pfam" id="PF13539">
    <property type="entry name" value="Peptidase_M15_4"/>
    <property type="match status" value="1"/>
</dbReference>
<accession>A0A1B3XRY3</accession>
<dbReference type="GO" id="GO:0008233">
    <property type="term" value="F:peptidase activity"/>
    <property type="evidence" value="ECO:0007669"/>
    <property type="project" value="InterPro"/>
</dbReference>
<evidence type="ECO:0000259" key="1">
    <source>
        <dbReference type="Pfam" id="PF13539"/>
    </source>
</evidence>
<evidence type="ECO:0000313" key="3">
    <source>
        <dbReference type="Proteomes" id="UP000077926"/>
    </source>
</evidence>
<keyword evidence="3" id="KW-1185">Reference proteome</keyword>
<feature type="domain" description="Peptidase M15C" evidence="1">
    <location>
        <begin position="75"/>
        <end position="135"/>
    </location>
</feature>
<proteinExistence type="predicted"/>
<dbReference type="AlphaFoldDB" id="A0A1B3XRY3"/>
<dbReference type="SUPFAM" id="SSF55166">
    <property type="entry name" value="Hedgehog/DD-peptidase"/>
    <property type="match status" value="1"/>
</dbReference>
<dbReference type="CDD" id="cd14845">
    <property type="entry name" value="L-Ala-D-Glu_peptidase_like"/>
    <property type="match status" value="1"/>
</dbReference>
<dbReference type="OrthoDB" id="9799970at2"/>
<evidence type="ECO:0000313" key="2">
    <source>
        <dbReference type="EMBL" id="AOH55975.1"/>
    </source>
</evidence>
<gene>
    <name evidence="2" type="ORF">ABE28_016555</name>
</gene>
<dbReference type="InterPro" id="IPR009045">
    <property type="entry name" value="Zn_M74/Hedgehog-like"/>
</dbReference>
<dbReference type="Gene3D" id="3.30.1380.10">
    <property type="match status" value="1"/>
</dbReference>
<name>A0A1B3XRY3_9BACI</name>
<reference evidence="2 3" key="1">
    <citation type="submission" date="2016-08" db="EMBL/GenBank/DDBJ databases">
        <title>Complete genome sequence of Bacillus muralis G25-68, a strain with toxicity to nematodes.</title>
        <authorList>
            <person name="Zheng Z."/>
        </authorList>
    </citation>
    <scope>NUCLEOTIDE SEQUENCE [LARGE SCALE GENOMIC DNA]</scope>
    <source>
        <strain evidence="2 3">G25-68</strain>
    </source>
</reference>
<sequence>MAIKLQTLLNSADECMGSGMNPIVKETMLEVVKLAYEEGIMVRITLGHRSFSQQAQLYGHGRTDKSKPIVTYAKPGQSLYNYGLAVDFVIVGDDGRRAMWTDDKKWTRVAVIAKSLGFVWGGDFSLFKDIPHLEMTGGLSIRNLQQGWRPRLISRIRDQKEDGQ</sequence>
<dbReference type="InterPro" id="IPR039561">
    <property type="entry name" value="Peptidase_M15C"/>
</dbReference>
<dbReference type="STRING" id="264697.ABE28_016555"/>